<proteinExistence type="predicted"/>
<evidence type="ECO:0000313" key="2">
    <source>
        <dbReference type="Proteomes" id="UP000004947"/>
    </source>
</evidence>
<dbReference type="RefSeq" id="WP_007278504.1">
    <property type="nucleotide sequence ID" value="NZ_ABCK01000007.1"/>
</dbReference>
<dbReference type="eggNOG" id="COG2133">
    <property type="taxonomic scope" value="Bacteria"/>
</dbReference>
<sequence length="461" mass="52066">MNFDFTDPQGFSGSIGVARRDITPPLGIYSRCWGAAKFDCAVGIHRPFTVTAMVCEADDDLGPFALLAFDGFLWSDPEDEWLCRQAVIEHLKTDQSRVIISVSHSHAAVQLTRDNKNKPGGEFIEPYIQHLKEQFVEVSLEARERVQKSKLDWIVSRCDLATNRDLKTPEENRFVVGYNPDKKVDDTVLVGRVSNREGMVCGVLVNYACHPTTLAWENDHLSPDYVGALRESIEEQYPEALSMFLIGACGDLAPAHQYVGDLEVADKHGRRLAYSVLQALESSAPAHQLYLKEIKESGAPLAVWDSQVIDFPNHSQALKCEVPIKIKKEWLDITAIENELAATDDRVLQERLLRKLRVRKSLNNVENFTLNAWVWRLGDVIIVGSSAEHYSWLQVSLRQEFPHLPILVLNLINGANGYLPEKELYQQDIYSVWQTPFAEGGLESMKEIMVEKINFLLSGKM</sequence>
<evidence type="ECO:0008006" key="3">
    <source>
        <dbReference type="Google" id="ProtNLM"/>
    </source>
</evidence>
<evidence type="ECO:0000313" key="1">
    <source>
        <dbReference type="EMBL" id="EDM27990.1"/>
    </source>
</evidence>
<dbReference type="EMBL" id="ABCK01000007">
    <property type="protein sequence ID" value="EDM27990.1"/>
    <property type="molecule type" value="Genomic_DNA"/>
</dbReference>
<dbReference type="OrthoDB" id="337762at2"/>
<dbReference type="AlphaFoldDB" id="A6DKU2"/>
<dbReference type="Proteomes" id="UP000004947">
    <property type="component" value="Unassembled WGS sequence"/>
</dbReference>
<dbReference type="STRING" id="313628.LNTAR_01275"/>
<keyword evidence="2" id="KW-1185">Reference proteome</keyword>
<comment type="caution">
    <text evidence="1">The sequence shown here is derived from an EMBL/GenBank/DDBJ whole genome shotgun (WGS) entry which is preliminary data.</text>
</comment>
<reference evidence="1 2" key="1">
    <citation type="journal article" date="2010" name="J. Bacteriol.">
        <title>Genome sequence of Lentisphaera araneosa HTCC2155T, the type species of the order Lentisphaerales in the phylum Lentisphaerae.</title>
        <authorList>
            <person name="Thrash J.C."/>
            <person name="Cho J.C."/>
            <person name="Vergin K.L."/>
            <person name="Morris R.M."/>
            <person name="Giovannoni S.J."/>
        </authorList>
    </citation>
    <scope>NUCLEOTIDE SEQUENCE [LARGE SCALE GENOMIC DNA]</scope>
    <source>
        <strain evidence="1 2">HTCC2155</strain>
    </source>
</reference>
<gene>
    <name evidence="1" type="ORF">LNTAR_01275</name>
</gene>
<protein>
    <recommendedName>
        <fullName evidence="3">Neutral/alkaline non-lysosomal ceramidase N-terminal domain-containing protein</fullName>
    </recommendedName>
</protein>
<organism evidence="1 2">
    <name type="scientific">Lentisphaera araneosa HTCC2155</name>
    <dbReference type="NCBI Taxonomy" id="313628"/>
    <lineage>
        <taxon>Bacteria</taxon>
        <taxon>Pseudomonadati</taxon>
        <taxon>Lentisphaerota</taxon>
        <taxon>Lentisphaeria</taxon>
        <taxon>Lentisphaerales</taxon>
        <taxon>Lentisphaeraceae</taxon>
        <taxon>Lentisphaera</taxon>
    </lineage>
</organism>
<accession>A6DKU2</accession>
<name>A6DKU2_9BACT</name>